<name>A0AAN9TW55_9PEZI</name>
<feature type="compositionally biased region" description="Polar residues" evidence="1">
    <location>
        <begin position="244"/>
        <end position="255"/>
    </location>
</feature>
<gene>
    <name evidence="2" type="ORF">SLS53_009031</name>
</gene>
<feature type="compositionally biased region" description="Polar residues" evidence="1">
    <location>
        <begin position="1"/>
        <end position="13"/>
    </location>
</feature>
<accession>A0AAN9TW55</accession>
<comment type="caution">
    <text evidence="2">The sequence shown here is derived from an EMBL/GenBank/DDBJ whole genome shotgun (WGS) entry which is preliminary data.</text>
</comment>
<feature type="region of interest" description="Disordered" evidence="1">
    <location>
        <begin position="907"/>
        <end position="932"/>
    </location>
</feature>
<feature type="compositionally biased region" description="Acidic residues" evidence="1">
    <location>
        <begin position="759"/>
        <end position="771"/>
    </location>
</feature>
<feature type="region of interest" description="Disordered" evidence="1">
    <location>
        <begin position="1"/>
        <end position="102"/>
    </location>
</feature>
<sequence length="932" mass="102330">MPSPWSTSFQRRNATSEEGSKDTKRALDLGPWEPQSFAFSNRLGNASRSGKVTLHCAPSSRKRPANYEPQNEANKSYKTSTTGTPQTSPSTSKTTVKDQTSIAKNTRVVIDLTDDSDALSLPTPSVGPDQYTLGSPPRKIIRPSPISRRGIQTETGPAANNKFTLIDLTGDDDEDSNSPISLAQPSNDPHLLIDCTADAVFSSSTAHRSTKGRLDNVPKYDDSPRSSTYRHDNTPKGQGLTKVDISTDSPLSFTDGSAVAGKQVEKSHRGRFRSSRAPHYTGSPYMQIPTTSRASPASPAGTSLSSRPAESSLLFAKREDSTGPTTVSTLRKKHAQAYKLDDEARKRVQKVTNAQAPSTTSRARTPPKSLAQINHKYSVALARSVRSATQTQAPTINTALGRLKISQGDAFSHAVAVFRSGTQKREPMGAKDDHDEVFASPGTQWLPTLASLSPAQGVKSDRSIVTDASNADEGPKDPSHPAETPRTVTAAAIAKLKITPEPEGSEVSAELAQLQDLGIASDEEHAAGDDDDGSDEKYVPATPPGRSHKRPSPCKTPRTPRPSMVVVLRAPPEKLFHISLRPERVAEIPIEGKCFLLTLPLEVRKRIWRHLLLAPRPIQVMNGWSQLCRWQQLDLHPAVLAVSRAAFDEAARVLYAENGFRYLVRDKACVPGRGGRGRGRGRGHCRQRRTRGGALSNPCAIDVAKYGRYFRRLELRMERNRMTAEYDGVLARALDILLDVGVELHRLTIDVSPRPQIGGDDDDDDDTEDETTASMSDWFHPEGEVHDALTALDTSFIHIHVFTPETDAHASRGLRCIIDKRREVSELEVLQACDQQRRGAGGADVVQPGDIISREDMRRYIQTRQAKTANRRLSRLHLRIESACRDPEAAVRKGWFEPFEATREWRGERFATEPRAYPGGEADDSGDEDYSD</sequence>
<feature type="region of interest" description="Disordered" evidence="1">
    <location>
        <begin position="203"/>
        <end position="367"/>
    </location>
</feature>
<feature type="compositionally biased region" description="Polar residues" evidence="1">
    <location>
        <begin position="37"/>
        <end position="50"/>
    </location>
</feature>
<dbReference type="EMBL" id="JAJSPL020000062">
    <property type="protein sequence ID" value="KAK7730412.1"/>
    <property type="molecule type" value="Genomic_DNA"/>
</dbReference>
<feature type="compositionally biased region" description="Polar residues" evidence="1">
    <location>
        <begin position="350"/>
        <end position="363"/>
    </location>
</feature>
<evidence type="ECO:0000313" key="3">
    <source>
        <dbReference type="Proteomes" id="UP001320245"/>
    </source>
</evidence>
<organism evidence="2 3">
    <name type="scientific">Cytospora paraplurivora</name>
    <dbReference type="NCBI Taxonomy" id="2898453"/>
    <lineage>
        <taxon>Eukaryota</taxon>
        <taxon>Fungi</taxon>
        <taxon>Dikarya</taxon>
        <taxon>Ascomycota</taxon>
        <taxon>Pezizomycotina</taxon>
        <taxon>Sordariomycetes</taxon>
        <taxon>Sordariomycetidae</taxon>
        <taxon>Diaporthales</taxon>
        <taxon>Cytosporaceae</taxon>
        <taxon>Cytospora</taxon>
    </lineage>
</organism>
<dbReference type="AlphaFoldDB" id="A0AAN9TW55"/>
<keyword evidence="3" id="KW-1185">Reference proteome</keyword>
<feature type="compositionally biased region" description="Low complexity" evidence="1">
    <location>
        <begin position="134"/>
        <end position="150"/>
    </location>
</feature>
<protein>
    <submittedName>
        <fullName evidence="2">Uncharacterized protein</fullName>
    </submittedName>
</protein>
<feature type="region of interest" description="Disordered" evidence="1">
    <location>
        <begin position="524"/>
        <end position="561"/>
    </location>
</feature>
<feature type="compositionally biased region" description="Acidic residues" evidence="1">
    <location>
        <begin position="921"/>
        <end position="932"/>
    </location>
</feature>
<feature type="compositionally biased region" description="Low complexity" evidence="1">
    <location>
        <begin position="76"/>
        <end position="94"/>
    </location>
</feature>
<feature type="compositionally biased region" description="Basic and acidic residues" evidence="1">
    <location>
        <begin position="14"/>
        <end position="27"/>
    </location>
</feature>
<feature type="region of interest" description="Disordered" evidence="1">
    <location>
        <begin position="453"/>
        <end position="486"/>
    </location>
</feature>
<feature type="region of interest" description="Disordered" evidence="1">
    <location>
        <begin position="752"/>
        <end position="780"/>
    </location>
</feature>
<evidence type="ECO:0000313" key="2">
    <source>
        <dbReference type="EMBL" id="KAK7730412.1"/>
    </source>
</evidence>
<proteinExistence type="predicted"/>
<evidence type="ECO:0000256" key="1">
    <source>
        <dbReference type="SAM" id="MobiDB-lite"/>
    </source>
</evidence>
<feature type="compositionally biased region" description="Polar residues" evidence="1">
    <location>
        <begin position="288"/>
        <end position="309"/>
    </location>
</feature>
<feature type="region of interest" description="Disordered" evidence="1">
    <location>
        <begin position="120"/>
        <end position="162"/>
    </location>
</feature>
<dbReference type="Proteomes" id="UP001320245">
    <property type="component" value="Unassembled WGS sequence"/>
</dbReference>
<reference evidence="2 3" key="1">
    <citation type="journal article" date="2023" name="PLoS ONE">
        <title>Cytospora paraplurivora sp. nov. isolated from orchards with fruit tree decline syndrome in Ontario, Canada.</title>
        <authorList>
            <person name="Ilyukhin E."/>
            <person name="Nguyen H.D.T."/>
            <person name="Castle A.J."/>
            <person name="Ellouze W."/>
        </authorList>
    </citation>
    <scope>NUCLEOTIDE SEQUENCE [LARGE SCALE GENOMIC DNA]</scope>
    <source>
        <strain evidence="2 3">FDS-564</strain>
    </source>
</reference>
<feature type="compositionally biased region" description="Basic and acidic residues" evidence="1">
    <location>
        <begin position="212"/>
        <end position="234"/>
    </location>
</feature>